<feature type="domain" description="Flavodoxin-like fold" evidence="3">
    <location>
        <begin position="58"/>
        <end position="236"/>
    </location>
</feature>
<gene>
    <name evidence="4" type="ORF">CLOSTHATH_04805</name>
</gene>
<dbReference type="SUPFAM" id="SSF52218">
    <property type="entry name" value="Flavoproteins"/>
    <property type="match status" value="1"/>
</dbReference>
<dbReference type="PANTHER" id="PTHR10204">
    <property type="entry name" value="NAD P H OXIDOREDUCTASE-RELATED"/>
    <property type="match status" value="1"/>
</dbReference>
<dbReference type="InterPro" id="IPR029039">
    <property type="entry name" value="Flavoprotein-like_sf"/>
</dbReference>
<dbReference type="GO" id="GO:0005829">
    <property type="term" value="C:cytosol"/>
    <property type="evidence" value="ECO:0007669"/>
    <property type="project" value="TreeGrafter"/>
</dbReference>
<dbReference type="Pfam" id="PF02525">
    <property type="entry name" value="Flavodoxin_2"/>
    <property type="match status" value="1"/>
</dbReference>
<dbReference type="AlphaFoldDB" id="D3AMF5"/>
<name>D3AMF5_9FIRM</name>
<dbReference type="HOGENOM" id="CLU_058643_1_0_9"/>
<reference evidence="4 5" key="1">
    <citation type="submission" date="2010-01" db="EMBL/GenBank/DDBJ databases">
        <authorList>
            <person name="Weinstock G."/>
            <person name="Sodergren E."/>
            <person name="Clifton S."/>
            <person name="Fulton L."/>
            <person name="Fulton B."/>
            <person name="Courtney L."/>
            <person name="Fronick C."/>
            <person name="Harrison M."/>
            <person name="Strong C."/>
            <person name="Farmer C."/>
            <person name="Delahaunty K."/>
            <person name="Markovic C."/>
            <person name="Hall O."/>
            <person name="Minx P."/>
            <person name="Tomlinson C."/>
            <person name="Mitreva M."/>
            <person name="Nelson J."/>
            <person name="Hou S."/>
            <person name="Wollam A."/>
            <person name="Pepin K.H."/>
            <person name="Johnson M."/>
            <person name="Bhonagiri V."/>
            <person name="Nash W.E."/>
            <person name="Warren W."/>
            <person name="Chinwalla A."/>
            <person name="Mardis E.R."/>
            <person name="Wilson R.K."/>
        </authorList>
    </citation>
    <scope>NUCLEOTIDE SEQUENCE [LARGE SCALE GENOMIC DNA]</scope>
    <source>
        <strain evidence="4 5">DSM 13479</strain>
    </source>
</reference>
<accession>D3AMF5</accession>
<protein>
    <submittedName>
        <fullName evidence="4">Flavodoxin-like protein</fullName>
    </submittedName>
</protein>
<sequence length="253" mass="29117">MFVCEKPSRWHCRVYGFCSFGDRGFLFFERSWFYGCGLVVQITGRIQNKWKVDKEVSMKVSVILGHPYEGSFNAAIAKTVVEALRENGHQVMFHDLYQENFNPVIPKEELVSDQTKDSLVALHQQEIREADGIIIVHPNWWGQPPAILKGWVDRVLRENIAYTFPKGDNGGGLPIGLLNAKAGLVFNTSNTPERREVETFGDPLNRLWKDCIFDFCGVSVFDRIMFRVVAYSSCTEREEWLNQARSMVNHYFP</sequence>
<organism evidence="4 5">
    <name type="scientific">Hungatella hathewayi DSM 13479</name>
    <dbReference type="NCBI Taxonomy" id="566550"/>
    <lineage>
        <taxon>Bacteria</taxon>
        <taxon>Bacillati</taxon>
        <taxon>Bacillota</taxon>
        <taxon>Clostridia</taxon>
        <taxon>Lachnospirales</taxon>
        <taxon>Lachnospiraceae</taxon>
        <taxon>Hungatella</taxon>
    </lineage>
</organism>
<keyword evidence="2" id="KW-0560">Oxidoreductase</keyword>
<dbReference type="PANTHER" id="PTHR10204:SF34">
    <property type="entry name" value="NAD(P)H DEHYDROGENASE [QUINONE] 1 ISOFORM 1"/>
    <property type="match status" value="1"/>
</dbReference>
<evidence type="ECO:0000313" key="5">
    <source>
        <dbReference type="Proteomes" id="UP000004968"/>
    </source>
</evidence>
<dbReference type="Gene3D" id="3.40.50.360">
    <property type="match status" value="1"/>
</dbReference>
<comment type="caution">
    <text evidence="4">The sequence shown here is derived from an EMBL/GenBank/DDBJ whole genome shotgun (WGS) entry which is preliminary data.</text>
</comment>
<dbReference type="InterPro" id="IPR003680">
    <property type="entry name" value="Flavodoxin_fold"/>
</dbReference>
<evidence type="ECO:0000313" key="4">
    <source>
        <dbReference type="EMBL" id="EFC97005.1"/>
    </source>
</evidence>
<dbReference type="GO" id="GO:0003955">
    <property type="term" value="F:NAD(P)H dehydrogenase (quinone) activity"/>
    <property type="evidence" value="ECO:0007669"/>
    <property type="project" value="TreeGrafter"/>
</dbReference>
<evidence type="ECO:0000256" key="2">
    <source>
        <dbReference type="ARBA" id="ARBA00023002"/>
    </source>
</evidence>
<proteinExistence type="inferred from homology"/>
<comment type="similarity">
    <text evidence="1">Belongs to the NAD(P)H dehydrogenase (quinone) family.</text>
</comment>
<dbReference type="InterPro" id="IPR051545">
    <property type="entry name" value="NAD(P)H_dehydrogenase_qn"/>
</dbReference>
<dbReference type="Proteomes" id="UP000004968">
    <property type="component" value="Unassembled WGS sequence"/>
</dbReference>
<evidence type="ECO:0000256" key="1">
    <source>
        <dbReference type="ARBA" id="ARBA00006252"/>
    </source>
</evidence>
<dbReference type="EMBL" id="ACIO01000455">
    <property type="protein sequence ID" value="EFC97005.1"/>
    <property type="molecule type" value="Genomic_DNA"/>
</dbReference>
<evidence type="ECO:0000259" key="3">
    <source>
        <dbReference type="Pfam" id="PF02525"/>
    </source>
</evidence>